<dbReference type="InterPro" id="IPR036291">
    <property type="entry name" value="NAD(P)-bd_dom_sf"/>
</dbReference>
<keyword evidence="5 12" id="KW-0658">Purine biosynthesis</keyword>
<feature type="binding site" evidence="12">
    <location>
        <position position="233"/>
    </location>
    <ligand>
        <name>NADP(+)</name>
        <dbReference type="ChEBI" id="CHEBI:58349"/>
    </ligand>
</feature>
<dbReference type="RefSeq" id="WP_406707176.1">
    <property type="nucleotide sequence ID" value="NZ_JACHEB010000001.1"/>
</dbReference>
<gene>
    <name evidence="12" type="primary">folD</name>
    <name evidence="15" type="ORF">HDF14_000522</name>
</gene>
<keyword evidence="16" id="KW-1185">Reference proteome</keyword>
<dbReference type="Gene3D" id="3.40.50.720">
    <property type="entry name" value="NAD(P)-binding Rossmann-like Domain"/>
    <property type="match status" value="1"/>
</dbReference>
<dbReference type="GO" id="GO:0009086">
    <property type="term" value="P:methionine biosynthetic process"/>
    <property type="evidence" value="ECO:0007669"/>
    <property type="project" value="UniProtKB-KW"/>
</dbReference>
<evidence type="ECO:0000256" key="7">
    <source>
        <dbReference type="ARBA" id="ARBA00022857"/>
    </source>
</evidence>
<evidence type="ECO:0000313" key="16">
    <source>
        <dbReference type="Proteomes" id="UP000535182"/>
    </source>
</evidence>
<comment type="function">
    <text evidence="12">Catalyzes the oxidation of 5,10-methylenetetrahydrofolate to 5,10-methenyltetrahydrofolate and then the hydrolysis of 5,10-methenyltetrahydrofolate to 10-formyltetrahydrofolate.</text>
</comment>
<dbReference type="HAMAP" id="MF_01576">
    <property type="entry name" value="THF_DHG_CYH"/>
    <property type="match status" value="1"/>
</dbReference>
<comment type="catalytic activity">
    <reaction evidence="12">
        <text>(6R)-5,10-methenyltetrahydrofolate + H2O = (6R)-10-formyltetrahydrofolate + H(+)</text>
        <dbReference type="Rhea" id="RHEA:23700"/>
        <dbReference type="ChEBI" id="CHEBI:15377"/>
        <dbReference type="ChEBI" id="CHEBI:15378"/>
        <dbReference type="ChEBI" id="CHEBI:57455"/>
        <dbReference type="ChEBI" id="CHEBI:195366"/>
        <dbReference type="EC" id="3.5.4.9"/>
    </reaction>
</comment>
<dbReference type="InterPro" id="IPR020631">
    <property type="entry name" value="THF_DH/CycHdrlase_NAD-bd_dom"/>
</dbReference>
<dbReference type="InterPro" id="IPR046346">
    <property type="entry name" value="Aminoacid_DH-like_N_sf"/>
</dbReference>
<evidence type="ECO:0000256" key="3">
    <source>
        <dbReference type="ARBA" id="ARBA00022563"/>
    </source>
</evidence>
<dbReference type="EC" id="1.5.1.5" evidence="12"/>
<evidence type="ECO:0000256" key="11">
    <source>
        <dbReference type="ARBA" id="ARBA00023268"/>
    </source>
</evidence>
<dbReference type="Proteomes" id="UP000535182">
    <property type="component" value="Unassembled WGS sequence"/>
</dbReference>
<reference evidence="15 16" key="1">
    <citation type="submission" date="2020-08" db="EMBL/GenBank/DDBJ databases">
        <title>Genomic Encyclopedia of Type Strains, Phase IV (KMG-V): Genome sequencing to study the core and pangenomes of soil and plant-associated prokaryotes.</title>
        <authorList>
            <person name="Whitman W."/>
        </authorList>
    </citation>
    <scope>NUCLEOTIDE SEQUENCE [LARGE SCALE GENOMIC DNA]</scope>
    <source>
        <strain evidence="15 16">X5P2</strain>
    </source>
</reference>
<dbReference type="GO" id="GO:0006164">
    <property type="term" value="P:purine nucleotide biosynthetic process"/>
    <property type="evidence" value="ECO:0007669"/>
    <property type="project" value="UniProtKB-KW"/>
</dbReference>
<comment type="catalytic activity">
    <reaction evidence="12">
        <text>(6R)-5,10-methylene-5,6,7,8-tetrahydrofolate + NADP(+) = (6R)-5,10-methenyltetrahydrofolate + NADPH</text>
        <dbReference type="Rhea" id="RHEA:22812"/>
        <dbReference type="ChEBI" id="CHEBI:15636"/>
        <dbReference type="ChEBI" id="CHEBI:57455"/>
        <dbReference type="ChEBI" id="CHEBI:57783"/>
        <dbReference type="ChEBI" id="CHEBI:58349"/>
        <dbReference type="EC" id="1.5.1.5"/>
    </reaction>
</comment>
<evidence type="ECO:0000256" key="4">
    <source>
        <dbReference type="ARBA" id="ARBA00022605"/>
    </source>
</evidence>
<feature type="domain" description="Tetrahydrofolate dehydrogenase/cyclohydrolase catalytic" evidence="13">
    <location>
        <begin position="8"/>
        <end position="122"/>
    </location>
</feature>
<keyword evidence="8 12" id="KW-0560">Oxidoreductase</keyword>
<evidence type="ECO:0000256" key="10">
    <source>
        <dbReference type="ARBA" id="ARBA00023167"/>
    </source>
</evidence>
<dbReference type="FunFam" id="3.40.50.10860:FF:000005">
    <property type="entry name" value="C-1-tetrahydrofolate synthase, cytoplasmic, putative"/>
    <property type="match status" value="1"/>
</dbReference>
<feature type="binding site" evidence="12">
    <location>
        <begin position="167"/>
        <end position="169"/>
    </location>
    <ligand>
        <name>NADP(+)</name>
        <dbReference type="ChEBI" id="CHEBI:58349"/>
    </ligand>
</feature>
<dbReference type="Pfam" id="PF00763">
    <property type="entry name" value="THF_DHG_CYH"/>
    <property type="match status" value="1"/>
</dbReference>
<evidence type="ECO:0000256" key="2">
    <source>
        <dbReference type="ARBA" id="ARBA00011738"/>
    </source>
</evidence>
<dbReference type="AlphaFoldDB" id="A0A9X0QAW7"/>
<dbReference type="PANTHER" id="PTHR48099:SF5">
    <property type="entry name" value="C-1-TETRAHYDROFOLATE SYNTHASE, CYTOPLASMIC"/>
    <property type="match status" value="1"/>
</dbReference>
<dbReference type="EC" id="3.5.4.9" evidence="12"/>
<dbReference type="SUPFAM" id="SSF53223">
    <property type="entry name" value="Aminoacid dehydrogenase-like, N-terminal domain"/>
    <property type="match status" value="1"/>
</dbReference>
<accession>A0A9X0QAW7</accession>
<comment type="caution">
    <text evidence="12">Lacks conserved residue(s) required for the propagation of feature annotation.</text>
</comment>
<keyword evidence="10 12" id="KW-0486">Methionine biosynthesis</keyword>
<dbReference type="SUPFAM" id="SSF51735">
    <property type="entry name" value="NAD(P)-binding Rossmann-fold domains"/>
    <property type="match status" value="1"/>
</dbReference>
<evidence type="ECO:0000256" key="5">
    <source>
        <dbReference type="ARBA" id="ARBA00022755"/>
    </source>
</evidence>
<sequence>MKRTSRILDGIAIAGQIKAEVAVEVQALVVRGITPGLAVILVGEVPASQIYVRSKVKTCGELGIFSEMLTPPETITTDEMLDLIAALNAREDIDGILIQLPLPKHVNTKRLLEAVSPDKDVDGFHPMNVGRLQSGQPGLAPCTPAGIMEILRRSDLPVAGQNAVIVGRSDIVGKPAAMMLLNASATVTVCHSKTVDLGSVTRKADLLVAAMGRPGFVTAEMVKPGATLIDVGINRITSADEVDEFFPGDEDRAATFAKRGSVVVGDIHPAAFALAGAYTPVPGGVGALTIAMLMQNTVTAAKLRRGISLGNN</sequence>
<proteinExistence type="inferred from homology"/>
<dbReference type="InterPro" id="IPR020630">
    <property type="entry name" value="THF_DH/CycHdrlase_cat_dom"/>
</dbReference>
<evidence type="ECO:0000256" key="1">
    <source>
        <dbReference type="ARBA" id="ARBA00004777"/>
    </source>
</evidence>
<keyword evidence="6 12" id="KW-0378">Hydrolase</keyword>
<dbReference type="GO" id="GO:0000105">
    <property type="term" value="P:L-histidine biosynthetic process"/>
    <property type="evidence" value="ECO:0007669"/>
    <property type="project" value="UniProtKB-KW"/>
</dbReference>
<comment type="caution">
    <text evidence="15">The sequence shown here is derived from an EMBL/GenBank/DDBJ whole genome shotgun (WGS) entry which is preliminary data.</text>
</comment>
<evidence type="ECO:0000259" key="14">
    <source>
        <dbReference type="Pfam" id="PF02882"/>
    </source>
</evidence>
<organism evidence="15 16">
    <name type="scientific">Tunturiibacter gelidiferens</name>
    <dbReference type="NCBI Taxonomy" id="3069689"/>
    <lineage>
        <taxon>Bacteria</taxon>
        <taxon>Pseudomonadati</taxon>
        <taxon>Acidobacteriota</taxon>
        <taxon>Terriglobia</taxon>
        <taxon>Terriglobales</taxon>
        <taxon>Acidobacteriaceae</taxon>
        <taxon>Tunturiibacter</taxon>
    </lineage>
</organism>
<evidence type="ECO:0000313" key="15">
    <source>
        <dbReference type="EMBL" id="MBB5326928.1"/>
    </source>
</evidence>
<dbReference type="FunFam" id="3.40.50.720:FF:000006">
    <property type="entry name" value="Bifunctional protein FolD"/>
    <property type="match status" value="1"/>
</dbReference>
<comment type="subunit">
    <text evidence="2 12">Homodimer.</text>
</comment>
<keyword evidence="7 12" id="KW-0521">NADP</keyword>
<keyword evidence="11 12" id="KW-0511">Multifunctional enzyme</keyword>
<evidence type="ECO:0000256" key="12">
    <source>
        <dbReference type="HAMAP-Rule" id="MF_01576"/>
    </source>
</evidence>
<evidence type="ECO:0000259" key="13">
    <source>
        <dbReference type="Pfam" id="PF00763"/>
    </source>
</evidence>
<dbReference type="PANTHER" id="PTHR48099">
    <property type="entry name" value="C-1-TETRAHYDROFOLATE SYNTHASE, CYTOPLASMIC-RELATED"/>
    <property type="match status" value="1"/>
</dbReference>
<feature type="domain" description="Tetrahydrofolate dehydrogenase/cyclohydrolase NAD(P)-binding" evidence="14">
    <location>
        <begin position="141"/>
        <end position="303"/>
    </location>
</feature>
<keyword evidence="4 12" id="KW-0028">Amino-acid biosynthesis</keyword>
<dbReference type="CDD" id="cd01080">
    <property type="entry name" value="NAD_bind_m-THF_DH_Cyclohyd"/>
    <property type="match status" value="1"/>
</dbReference>
<evidence type="ECO:0000256" key="6">
    <source>
        <dbReference type="ARBA" id="ARBA00022801"/>
    </source>
</evidence>
<evidence type="ECO:0000256" key="8">
    <source>
        <dbReference type="ARBA" id="ARBA00023002"/>
    </source>
</evidence>
<dbReference type="GO" id="GO:0005829">
    <property type="term" value="C:cytosol"/>
    <property type="evidence" value="ECO:0007669"/>
    <property type="project" value="TreeGrafter"/>
</dbReference>
<dbReference type="PRINTS" id="PR00085">
    <property type="entry name" value="THFDHDRGNASE"/>
</dbReference>
<name>A0A9X0QAW7_9BACT</name>
<dbReference type="Gene3D" id="3.40.50.10860">
    <property type="entry name" value="Leucine Dehydrogenase, chain A, domain 1"/>
    <property type="match status" value="1"/>
</dbReference>
<dbReference type="GO" id="GO:0004477">
    <property type="term" value="F:methenyltetrahydrofolate cyclohydrolase activity"/>
    <property type="evidence" value="ECO:0007669"/>
    <property type="project" value="UniProtKB-UniRule"/>
</dbReference>
<comment type="similarity">
    <text evidence="12">Belongs to the tetrahydrofolate dehydrogenase/cyclohydrolase family.</text>
</comment>
<comment type="pathway">
    <text evidence="1 12">One-carbon metabolism; tetrahydrofolate interconversion.</text>
</comment>
<dbReference type="GO" id="GO:0035999">
    <property type="term" value="P:tetrahydrofolate interconversion"/>
    <property type="evidence" value="ECO:0007669"/>
    <property type="project" value="UniProtKB-UniRule"/>
</dbReference>
<dbReference type="InterPro" id="IPR000672">
    <property type="entry name" value="THF_DH/CycHdrlase"/>
</dbReference>
<dbReference type="GO" id="GO:0004488">
    <property type="term" value="F:methylenetetrahydrofolate dehydrogenase (NADP+) activity"/>
    <property type="evidence" value="ECO:0007669"/>
    <property type="project" value="UniProtKB-UniRule"/>
</dbReference>
<dbReference type="Pfam" id="PF02882">
    <property type="entry name" value="THF_DHG_CYH_C"/>
    <property type="match status" value="1"/>
</dbReference>
<dbReference type="EMBL" id="JACHEB010000001">
    <property type="protein sequence ID" value="MBB5326928.1"/>
    <property type="molecule type" value="Genomic_DNA"/>
</dbReference>
<keyword evidence="9 12" id="KW-0368">Histidine biosynthesis</keyword>
<keyword evidence="3 12" id="KW-0554">One-carbon metabolism</keyword>
<protein>
    <recommendedName>
        <fullName evidence="12">Bifunctional protein FolD</fullName>
    </recommendedName>
    <domain>
        <recommendedName>
            <fullName evidence="12">Methylenetetrahydrofolate dehydrogenase</fullName>
            <ecNumber evidence="12">1.5.1.5</ecNumber>
        </recommendedName>
    </domain>
    <domain>
        <recommendedName>
            <fullName evidence="12">Methenyltetrahydrofolate cyclohydrolase</fullName>
            <ecNumber evidence="12">3.5.4.9</ecNumber>
        </recommendedName>
    </domain>
</protein>
<evidence type="ECO:0000256" key="9">
    <source>
        <dbReference type="ARBA" id="ARBA00023102"/>
    </source>
</evidence>